<organism evidence="6 7">
    <name type="scientific">Flavobacterium aurantiibacter</name>
    <dbReference type="NCBI Taxonomy" id="2023067"/>
    <lineage>
        <taxon>Bacteria</taxon>
        <taxon>Pseudomonadati</taxon>
        <taxon>Bacteroidota</taxon>
        <taxon>Flavobacteriia</taxon>
        <taxon>Flavobacteriales</taxon>
        <taxon>Flavobacteriaceae</taxon>
        <taxon>Flavobacterium</taxon>
    </lineage>
</organism>
<dbReference type="SUPFAM" id="SSF54292">
    <property type="entry name" value="2Fe-2S ferredoxin-like"/>
    <property type="match status" value="1"/>
</dbReference>
<dbReference type="InterPro" id="IPR012675">
    <property type="entry name" value="Beta-grasp_dom_sf"/>
</dbReference>
<dbReference type="InterPro" id="IPR036010">
    <property type="entry name" value="2Fe-2S_ferredoxin-like_sf"/>
</dbReference>
<dbReference type="AlphaFoldDB" id="A0A255ZP94"/>
<protein>
    <submittedName>
        <fullName evidence="6">Ferredoxin</fullName>
    </submittedName>
</protein>
<proteinExistence type="predicted"/>
<accession>A0A255ZP94</accession>
<evidence type="ECO:0000256" key="2">
    <source>
        <dbReference type="ARBA" id="ARBA00022723"/>
    </source>
</evidence>
<comment type="cofactor">
    <cofactor evidence="5">
        <name>[2Fe-2S] cluster</name>
        <dbReference type="ChEBI" id="CHEBI:190135"/>
    </cofactor>
</comment>
<dbReference type="GO" id="GO:0140647">
    <property type="term" value="P:P450-containing electron transport chain"/>
    <property type="evidence" value="ECO:0007669"/>
    <property type="project" value="InterPro"/>
</dbReference>
<dbReference type="GO" id="GO:0046872">
    <property type="term" value="F:metal ion binding"/>
    <property type="evidence" value="ECO:0007669"/>
    <property type="project" value="UniProtKB-KW"/>
</dbReference>
<dbReference type="Gene3D" id="3.10.20.30">
    <property type="match status" value="1"/>
</dbReference>
<dbReference type="OrthoDB" id="9799640at2"/>
<keyword evidence="4" id="KW-0411">Iron-sulfur</keyword>
<dbReference type="InterPro" id="IPR001055">
    <property type="entry name" value="Adrenodoxin-like"/>
</dbReference>
<evidence type="ECO:0000256" key="4">
    <source>
        <dbReference type="ARBA" id="ARBA00023014"/>
    </source>
</evidence>
<evidence type="ECO:0000256" key="3">
    <source>
        <dbReference type="ARBA" id="ARBA00023004"/>
    </source>
</evidence>
<evidence type="ECO:0000313" key="7">
    <source>
        <dbReference type="Proteomes" id="UP000216035"/>
    </source>
</evidence>
<keyword evidence="2" id="KW-0479">Metal-binding</keyword>
<sequence>MENEITLHITDREGVTHTLAVPTDMNMNLMEVVRAYELAPEGTIGICGGMAMCASCQCYVLNDVELPEKSDEEEAMLSEANFVKDNSRLGCQIHITPEIAGLAVALAPEE</sequence>
<evidence type="ECO:0000256" key="5">
    <source>
        <dbReference type="ARBA" id="ARBA00034078"/>
    </source>
</evidence>
<gene>
    <name evidence="6" type="ORF">CHX27_10435</name>
</gene>
<keyword evidence="3" id="KW-0408">Iron</keyword>
<dbReference type="PANTHER" id="PTHR23426:SF65">
    <property type="entry name" value="FERREDOXIN-2, MITOCHONDRIAL"/>
    <property type="match status" value="1"/>
</dbReference>
<dbReference type="EMBL" id="NOXX01000206">
    <property type="protein sequence ID" value="OYQ43308.1"/>
    <property type="molecule type" value="Genomic_DNA"/>
</dbReference>
<comment type="caution">
    <text evidence="6">The sequence shown here is derived from an EMBL/GenBank/DDBJ whole genome shotgun (WGS) entry which is preliminary data.</text>
</comment>
<reference evidence="6 7" key="1">
    <citation type="submission" date="2017-07" db="EMBL/GenBank/DDBJ databases">
        <title>Flavobacterium cyanobacteriorum sp. nov., isolated from cyanobacterial aggregates in a eutrophic lake.</title>
        <authorList>
            <person name="Cai H."/>
        </authorList>
    </citation>
    <scope>NUCLEOTIDE SEQUENCE [LARGE SCALE GENOMIC DNA]</scope>
    <source>
        <strain evidence="6 7">TH167</strain>
    </source>
</reference>
<keyword evidence="7" id="KW-1185">Reference proteome</keyword>
<dbReference type="GO" id="GO:0051537">
    <property type="term" value="F:2 iron, 2 sulfur cluster binding"/>
    <property type="evidence" value="ECO:0007669"/>
    <property type="project" value="UniProtKB-KW"/>
</dbReference>
<keyword evidence="1" id="KW-0001">2Fe-2S</keyword>
<dbReference type="GO" id="GO:0009055">
    <property type="term" value="F:electron transfer activity"/>
    <property type="evidence" value="ECO:0007669"/>
    <property type="project" value="TreeGrafter"/>
</dbReference>
<evidence type="ECO:0000313" key="6">
    <source>
        <dbReference type="EMBL" id="OYQ43308.1"/>
    </source>
</evidence>
<dbReference type="PANTHER" id="PTHR23426">
    <property type="entry name" value="FERREDOXIN/ADRENODOXIN"/>
    <property type="match status" value="1"/>
</dbReference>
<dbReference type="Proteomes" id="UP000216035">
    <property type="component" value="Unassembled WGS sequence"/>
</dbReference>
<name>A0A255ZP94_9FLAO</name>
<dbReference type="RefSeq" id="WP_094486723.1">
    <property type="nucleotide sequence ID" value="NZ_NOXX01000206.1"/>
</dbReference>
<evidence type="ECO:0000256" key="1">
    <source>
        <dbReference type="ARBA" id="ARBA00022714"/>
    </source>
</evidence>